<evidence type="ECO:0008006" key="4">
    <source>
        <dbReference type="Google" id="ProtNLM"/>
    </source>
</evidence>
<protein>
    <recommendedName>
        <fullName evidence="4">Antitoxin VapB</fullName>
    </recommendedName>
</protein>
<dbReference type="Proteomes" id="UP000317550">
    <property type="component" value="Chromosome"/>
</dbReference>
<name>A0A516SD89_9NEIS</name>
<gene>
    <name evidence="2" type="ORF">FNU76_07000</name>
</gene>
<accession>A0A516SD89</accession>
<evidence type="ECO:0000313" key="2">
    <source>
        <dbReference type="EMBL" id="QDQ26122.1"/>
    </source>
</evidence>
<dbReference type="InterPro" id="IPR011660">
    <property type="entry name" value="VapB-like"/>
</dbReference>
<dbReference type="Pfam" id="PF07704">
    <property type="entry name" value="PSK_trans_fac"/>
    <property type="match status" value="1"/>
</dbReference>
<dbReference type="RefSeq" id="WP_144277521.1">
    <property type="nucleotide sequence ID" value="NZ_CP041730.1"/>
</dbReference>
<sequence>MAIVIEDLQLERLAQQIATAEGVSVTEVVREGLMSLAGLRGLPAKKPALRERLTALAREVDAVPHRPSDGRSDNDILGYNEHGTW</sequence>
<reference evidence="3" key="1">
    <citation type="submission" date="2019-07" db="EMBL/GenBank/DDBJ databases">
        <title>Chitinimonas sp. nov., isolated from Ny-Alesund, arctica soil.</title>
        <authorList>
            <person name="Xu Q."/>
            <person name="Peng F."/>
        </authorList>
    </citation>
    <scope>NUCLEOTIDE SEQUENCE [LARGE SCALE GENOMIC DNA]</scope>
    <source>
        <strain evidence="3">R3-44</strain>
    </source>
</reference>
<evidence type="ECO:0000313" key="3">
    <source>
        <dbReference type="Proteomes" id="UP000317550"/>
    </source>
</evidence>
<organism evidence="2 3">
    <name type="scientific">Chitinimonas arctica</name>
    <dbReference type="NCBI Taxonomy" id="2594795"/>
    <lineage>
        <taxon>Bacteria</taxon>
        <taxon>Pseudomonadati</taxon>
        <taxon>Pseudomonadota</taxon>
        <taxon>Betaproteobacteria</taxon>
        <taxon>Neisseriales</taxon>
        <taxon>Chitinibacteraceae</taxon>
        <taxon>Chitinimonas</taxon>
    </lineage>
</organism>
<feature type="region of interest" description="Disordered" evidence="1">
    <location>
        <begin position="64"/>
        <end position="85"/>
    </location>
</feature>
<evidence type="ECO:0000256" key="1">
    <source>
        <dbReference type="SAM" id="MobiDB-lite"/>
    </source>
</evidence>
<feature type="compositionally biased region" description="Basic and acidic residues" evidence="1">
    <location>
        <begin position="64"/>
        <end position="74"/>
    </location>
</feature>
<dbReference type="KEGG" id="cari:FNU76_07000"/>
<dbReference type="EMBL" id="CP041730">
    <property type="protein sequence ID" value="QDQ26122.1"/>
    <property type="molecule type" value="Genomic_DNA"/>
</dbReference>
<dbReference type="OrthoDB" id="495439at2"/>
<dbReference type="AlphaFoldDB" id="A0A516SD89"/>
<keyword evidence="3" id="KW-1185">Reference proteome</keyword>
<proteinExistence type="predicted"/>